<dbReference type="FunFam" id="3.40.50.980:FF:000001">
    <property type="entry name" value="Non-ribosomal peptide synthetase"/>
    <property type="match status" value="1"/>
</dbReference>
<dbReference type="InterPro" id="IPR020051">
    <property type="entry name" value="SagB-type_dehydrogenase"/>
</dbReference>
<dbReference type="GO" id="GO:0016491">
    <property type="term" value="F:oxidoreductase activity"/>
    <property type="evidence" value="ECO:0007669"/>
    <property type="project" value="UniProtKB-KW"/>
</dbReference>
<dbReference type="InterPro" id="IPR009081">
    <property type="entry name" value="PP-bd_ACP"/>
</dbReference>
<dbReference type="InterPro" id="IPR036291">
    <property type="entry name" value="NAD(P)-bd_dom_sf"/>
</dbReference>
<dbReference type="Gene3D" id="3.10.129.110">
    <property type="entry name" value="Polyketide synthase dehydratase"/>
    <property type="match status" value="1"/>
</dbReference>
<comment type="similarity">
    <text evidence="14">In the C-terminal section; belongs to the NRP synthetase family.</text>
</comment>
<dbReference type="Gene3D" id="3.40.366.10">
    <property type="entry name" value="Malonyl-Coenzyme A Acyl Carrier Protein, domain 2"/>
    <property type="match status" value="1"/>
</dbReference>
<dbReference type="InterPro" id="IPR010071">
    <property type="entry name" value="AA_adenyl_dom"/>
</dbReference>
<dbReference type="PROSITE" id="PS52019">
    <property type="entry name" value="PKS_MFAS_DH"/>
    <property type="match status" value="1"/>
</dbReference>
<dbReference type="Gene3D" id="3.40.47.10">
    <property type="match status" value="1"/>
</dbReference>
<accession>Q5ZPA8</accession>
<dbReference type="CDD" id="cd05195">
    <property type="entry name" value="enoyl_red"/>
    <property type="match status" value="1"/>
</dbReference>
<dbReference type="InterPro" id="IPR016035">
    <property type="entry name" value="Acyl_Trfase/lysoPLipase"/>
</dbReference>
<dbReference type="InterPro" id="IPR023213">
    <property type="entry name" value="CAT-like_dom_sf"/>
</dbReference>
<evidence type="ECO:0000256" key="17">
    <source>
        <dbReference type="ARBA" id="ARBA00052119"/>
    </source>
</evidence>
<evidence type="ECO:0000256" key="14">
    <source>
        <dbReference type="ARBA" id="ARBA00029443"/>
    </source>
</evidence>
<dbReference type="PANTHER" id="PTHR43775">
    <property type="entry name" value="FATTY ACID SYNTHASE"/>
    <property type="match status" value="1"/>
</dbReference>
<keyword evidence="9" id="KW-0521">NADP</keyword>
<dbReference type="Gene3D" id="3.30.559.10">
    <property type="entry name" value="Chloramphenicol acetyltransferase-like domain"/>
    <property type="match status" value="1"/>
</dbReference>
<dbReference type="FunFam" id="3.30.559.30:FF:000006">
    <property type="entry name" value="Yersiniabactin polyketide/non-ribosomal peptide synthetase"/>
    <property type="match status" value="1"/>
</dbReference>
<dbReference type="Pfam" id="PF00881">
    <property type="entry name" value="Nitroreductase"/>
    <property type="match status" value="1"/>
</dbReference>
<dbReference type="InterPro" id="IPR049551">
    <property type="entry name" value="PKS_DH_C"/>
</dbReference>
<dbReference type="Pfam" id="PF08659">
    <property type="entry name" value="KR"/>
    <property type="match status" value="1"/>
</dbReference>
<dbReference type="InterPro" id="IPR045851">
    <property type="entry name" value="AMP-bd_C_sf"/>
</dbReference>
<protein>
    <recommendedName>
        <fullName evidence="21">Phenolphthiocerol/phthiocerol polyketide synthase subunit E</fullName>
        <ecNumber evidence="20">2.3.1.292</ecNumber>
    </recommendedName>
    <alternativeName>
        <fullName evidence="23">(Phenol)carboxyphthiodiolenone synthase subunit E</fullName>
    </alternativeName>
    <alternativeName>
        <fullName evidence="24">Beta-ketoacyl-acyl-carrier-protein synthase I</fullName>
    </alternativeName>
    <alternativeName>
        <fullName evidence="22">Phthiocerol synthesis polyketide synthase type I PpsE</fullName>
    </alternativeName>
</protein>
<dbReference type="SUPFAM" id="SSF55048">
    <property type="entry name" value="Probable ACP-binding domain of malonyl-CoA ACP transacylase"/>
    <property type="match status" value="1"/>
</dbReference>
<dbReference type="InterPro" id="IPR014043">
    <property type="entry name" value="Acyl_transferase_dom"/>
</dbReference>
<keyword evidence="3" id="KW-0596">Phosphopantetheine</keyword>
<proteinExistence type="inferred from homology"/>
<feature type="domain" description="PKS/mFAS DH" evidence="28">
    <location>
        <begin position="1391"/>
        <end position="1665"/>
    </location>
</feature>
<dbReference type="SUPFAM" id="SSF52777">
    <property type="entry name" value="CoA-dependent acyltransferases"/>
    <property type="match status" value="2"/>
</dbReference>
<evidence type="ECO:0000259" key="26">
    <source>
        <dbReference type="PROSITE" id="PS50075"/>
    </source>
</evidence>
<keyword evidence="11" id="KW-0443">Lipid metabolism</keyword>
<dbReference type="PROSITE" id="PS00012">
    <property type="entry name" value="PHOSPHOPANTETHEINE"/>
    <property type="match status" value="2"/>
</dbReference>
<dbReference type="InterPro" id="IPR016036">
    <property type="entry name" value="Malonyl_transacylase_ACP-bd"/>
</dbReference>
<comment type="cofactor">
    <cofactor evidence="1">
        <name>NADP(+)</name>
        <dbReference type="ChEBI" id="CHEBI:58349"/>
    </cofactor>
</comment>
<dbReference type="SUPFAM" id="SSF55469">
    <property type="entry name" value="FMN-dependent nitroreductase-like"/>
    <property type="match status" value="1"/>
</dbReference>
<dbReference type="GO" id="GO:0004315">
    <property type="term" value="F:3-oxoacyl-[acyl-carrier-protein] synthase activity"/>
    <property type="evidence" value="ECO:0007669"/>
    <property type="project" value="InterPro"/>
</dbReference>
<dbReference type="InterPro" id="IPR013968">
    <property type="entry name" value="PKS_KR"/>
</dbReference>
<dbReference type="FunFam" id="1.10.1200.10:FF:000005">
    <property type="entry name" value="Nonribosomal peptide synthetase 1"/>
    <property type="match status" value="1"/>
</dbReference>
<dbReference type="InterPro" id="IPR000873">
    <property type="entry name" value="AMP-dep_synth/lig_dom"/>
</dbReference>
<dbReference type="GO" id="GO:0034081">
    <property type="term" value="C:polyketide synthase complex"/>
    <property type="evidence" value="ECO:0007669"/>
    <property type="project" value="UniProtKB-ARBA"/>
</dbReference>
<evidence type="ECO:0000256" key="19">
    <source>
        <dbReference type="ARBA" id="ARBA00058455"/>
    </source>
</evidence>
<feature type="region of interest" description="N-terminal hotdog fold" evidence="25">
    <location>
        <begin position="1391"/>
        <end position="1513"/>
    </location>
</feature>
<gene>
    <name evidence="29" type="primary">tubD</name>
</gene>
<keyword evidence="13" id="KW-0012">Acyltransferase</keyword>
<dbReference type="Gene3D" id="2.30.38.10">
    <property type="entry name" value="Luciferase, Domain 3"/>
    <property type="match status" value="1"/>
</dbReference>
<dbReference type="PROSITE" id="PS52004">
    <property type="entry name" value="KS3_2"/>
    <property type="match status" value="1"/>
</dbReference>
<dbReference type="CDD" id="cd02142">
    <property type="entry name" value="McbC_SagB-like_oxidoreductase"/>
    <property type="match status" value="1"/>
</dbReference>
<dbReference type="GO" id="GO:0008270">
    <property type="term" value="F:zinc ion binding"/>
    <property type="evidence" value="ECO:0007669"/>
    <property type="project" value="InterPro"/>
</dbReference>
<keyword evidence="8" id="KW-0276">Fatty acid metabolism</keyword>
<dbReference type="InterPro" id="IPR002364">
    <property type="entry name" value="Quin_OxRdtase/zeta-crystal_CS"/>
</dbReference>
<comment type="catalytic activity">
    <reaction evidence="18">
        <text>icosanoyl-[(phenol)carboxyphthiodiolenone synthase] + 2 (S)-methylmalonyl-CoA + 3 malonyl-CoA + 5 NADPH + 10 H(+) = C32-carboxyphthiodiolenone-[(phenol)carboxyphthiodiolenone synthase] + 5 CO2 + 5 NADP(+) + 5 CoA + 2 H2O</text>
        <dbReference type="Rhea" id="RHEA:57748"/>
        <dbReference type="Rhea" id="RHEA-COMP:14985"/>
        <dbReference type="Rhea" id="RHEA-COMP:14986"/>
        <dbReference type="ChEBI" id="CHEBI:15377"/>
        <dbReference type="ChEBI" id="CHEBI:15378"/>
        <dbReference type="ChEBI" id="CHEBI:16526"/>
        <dbReference type="ChEBI" id="CHEBI:57287"/>
        <dbReference type="ChEBI" id="CHEBI:57327"/>
        <dbReference type="ChEBI" id="CHEBI:57384"/>
        <dbReference type="ChEBI" id="CHEBI:57783"/>
        <dbReference type="ChEBI" id="CHEBI:58349"/>
        <dbReference type="ChEBI" id="CHEBI:87848"/>
        <dbReference type="ChEBI" id="CHEBI:142236"/>
        <dbReference type="EC" id="2.3.1.292"/>
    </reaction>
</comment>
<dbReference type="FunFam" id="3.30.559.10:FF:000023">
    <property type="entry name" value="Non-ribosomal peptide synthetase"/>
    <property type="match status" value="1"/>
</dbReference>
<dbReference type="Pfam" id="PF00550">
    <property type="entry name" value="PP-binding"/>
    <property type="match status" value="2"/>
</dbReference>
<reference evidence="29" key="2">
    <citation type="submission" date="2004-10" db="EMBL/GenBank/DDBJ databases">
        <title>Identifizierung und Charakterisierung des Tubulysin Biosynthesegenclusters aus dem Myxobakterium Angiococcus disciformis An d48.</title>
        <authorList>
            <person name="Sandmann A."/>
        </authorList>
    </citation>
    <scope>NUCLEOTIDE SEQUENCE</scope>
    <source>
        <strain evidence="29">An d48</strain>
    </source>
</reference>
<keyword evidence="7" id="KW-0677">Repeat</keyword>
<evidence type="ECO:0000256" key="2">
    <source>
        <dbReference type="ARBA" id="ARBA00001957"/>
    </source>
</evidence>
<evidence type="ECO:0000313" key="29">
    <source>
        <dbReference type="EMBL" id="CAF05649.1"/>
    </source>
</evidence>
<dbReference type="FunFam" id="3.40.47.10:FF:000042">
    <property type="entry name" value="Polyketide synthase Pks13"/>
    <property type="match status" value="1"/>
</dbReference>
<dbReference type="Gene3D" id="3.40.109.10">
    <property type="entry name" value="NADH Oxidase"/>
    <property type="match status" value="1"/>
</dbReference>
<dbReference type="Pfam" id="PF22621">
    <property type="entry name" value="CurL-like_PKS_C"/>
    <property type="match status" value="1"/>
</dbReference>
<dbReference type="InterPro" id="IPR000415">
    <property type="entry name" value="Nitroreductase-like"/>
</dbReference>
<dbReference type="InterPro" id="IPR013149">
    <property type="entry name" value="ADH-like_C"/>
</dbReference>
<evidence type="ECO:0000256" key="18">
    <source>
        <dbReference type="ARBA" id="ARBA00052745"/>
    </source>
</evidence>
<comment type="catalytic activity">
    <reaction evidence="15">
        <text>17-(4-hydroxyphenyl)heptadecanoyl-[(phenol)carboxyphthiodiolenone synthase] + 2 (S)-methylmalonyl-CoA + 3 malonyl-CoA + 5 NADPH + 10 H(+) = C35-(phenol)carboxyphthiodiolenone-[(phenol)carboxyphthiodiolenone synthase] + 5 CO2 + 5 NADP(+) + 5 CoA + 2 H2O</text>
        <dbReference type="Rhea" id="RHEA:57756"/>
        <dbReference type="Rhea" id="RHEA-COMP:14272"/>
        <dbReference type="Rhea" id="RHEA-COMP:14989"/>
        <dbReference type="ChEBI" id="CHEBI:15377"/>
        <dbReference type="ChEBI" id="CHEBI:15378"/>
        <dbReference type="ChEBI" id="CHEBI:16526"/>
        <dbReference type="ChEBI" id="CHEBI:57287"/>
        <dbReference type="ChEBI" id="CHEBI:57327"/>
        <dbReference type="ChEBI" id="CHEBI:57384"/>
        <dbReference type="ChEBI" id="CHEBI:57783"/>
        <dbReference type="ChEBI" id="CHEBI:58349"/>
        <dbReference type="ChEBI" id="CHEBI:133300"/>
        <dbReference type="ChEBI" id="CHEBI:142259"/>
        <dbReference type="EC" id="2.3.1.292"/>
    </reaction>
</comment>
<evidence type="ECO:0000256" key="22">
    <source>
        <dbReference type="ARBA" id="ARBA00075053"/>
    </source>
</evidence>
<evidence type="ECO:0000256" key="23">
    <source>
        <dbReference type="ARBA" id="ARBA00078169"/>
    </source>
</evidence>
<dbReference type="InterPro" id="IPR025110">
    <property type="entry name" value="AMP-bd_C"/>
</dbReference>
<sequence>MTPSGDEALQSSIALVGMAGRFPGAPDVESFWRNLVAGVESISFFSEEELRQAGVSEQIRRRPEYVPAKGVLEDLELFDAGFFGYSPREASHLDPQQRLLLECSWEALEDAGLRPDQLPGWVGVYVGAGDTSYRFQLLRGHGDPLSGSKDVAGFFGNYPDFLATRVAYKLNLRGPALGIHTACSTSLVSINMACSALRGFECDMALAGGVSLRLPARSGYLYEEGGVASKDGHCRPFDARATGTVTGDGVGVVVLKRLEDALKARDPIHAVIRGWALNNDGASRAGFTAPSVEGQSEVIALAHAAAGISARDITYVEAHGTGTPLGDPIEVAALTRAFRAHTADTAFCTLGAVKSNIGHLDAAAGVAGVIKTVQALRHRLIPPTLHFERPNPALHLEQSPFFVNTQPLPWESPRGPRLAGVSSFGIGGTNAHTLFEEAPPPPASGPTRPNQVLLLSARSTSALEHIAGRLAAHLRRHPDLELADVAFTLQVGRARFPYRRALTCRTLAEAMERLEAPEPRPPEPLAHEGERPPLVMLFPGQGTPLVGTARALHESEPTFRQAVEQCARLLRQTLGLDVREVLFPSAEQEEQARRLAAQTRVAQPALFTLEYALAQTWLGWGLQPQALAGHSLGELVAACLAGVFSLEDALQLVAARGQLMQGCPPGAMLAVPLPEAELAALLGSELCIAAVNGPRACVASGPLPAVEALTAALESRGVSSRRLETSHAFHSASMEACQGPLTTLLRRMRLQAPRLPCVSGLTGRWLTGEEATEPTYWARQLREPVRFSEALETLWSLKEPVLLEVGPGTTLTALARRHPTRPARTQEVASLPVQPDTAVPCIEEAVGELWQAGLELDWSALHAAPRHRAHLPPYPFERQRYWIEPEAAPQPRAQQPTPASLVPPEQPSREALEDWFYVPTWEQAPATSGGGQPLAGPVLAFMDSSGLAEQVLAALWPADSGALLTRVEPAGHYEQLSEHAFRLRPESEEDWDALFQALQSQGRLPRRILHAWALTAEPGPCTPDGEAVLEQGFFSLLRLARALGRHAPERPVQLEVLSSFVHAVGPREPLEPLKATLLGACAVLPLEYPHVQCRTIDVRPGSEPREVLVRSLAAELAAPMGESPVAWRDGQRYVRRATRQRLEASRPLRSLRERGVYLVAGGLGGIGLVLARALAQRARARLALLTHSPFPPREQWEQWLEEAPAHPEPAWRSEADPSERRRTQHRIRCLLELEQLGAEVQVYTADVAEEAAVRSVVEQVHARWGKIHGVLHAAATFDDGVIQLRTHEQSSRALRTKVRGSMVLHEVLASEGLDWFALCSSLASALGSFGQADYCAANAFQDAYAHHLRRQGFTGALALDWGTWRDTGAAMRLVARTRRGGHEKPPTPLTHPLFDCEQREPGGTHWLGLTLRGGEDWVVDEHRLQGVPTLPGVAYLELARAACAQALGAEAVELAELLLLEPLTVPRGESRQVRVVLQPEGQAHALRVESRSEEARGWNEHARGRVRAVPRLAERIQPELLRAACEHEQPVPGEPQEQGPVHAGARWHGLFQWVRRGPRQALAQLALPEPFHGDLERFELHPALMDMATSFAIPGGVPWLAFGYERVLIHGPLPPQVLSHVSLPEESQAGAQQLRLQVRLLDLEGWERVRIDGYLLRPLKPSDASVEPAAPNVEVAVGTPGLLESLGLRRCTRPAPGPRQVEIEVEAAGLNFLDVLGALGMMPALEAEESVLGRECSGRIAAVGEGVSGLRVGDEVLAVAPGCFRSYVLVDESQVVRRPASLGLAEGAAQMVPFATAYFALHTVGRLRRGERILIHAAAGGLGLAAVQLASRTGAEILATAGSEQKREYLRSLGIAHVLDSRSTSFVSEVRERTGGRGVDVVLNSLAGELLLAGLSVLAPHGRFLELGKRDLYADQQVGLRTLARGQTFAAIDFGPHHPDFRAVLEEVATQLTQGQLEPLPTRLFPARQVAEAFSFMARALHIGRVAVSMQGATALPASMTRGSRPAPVAVPPWEDPRLAGGISSEEGAEAFLRALEQGAPQLIISPQDFSSLLRGLGGSQGVREKERLVTGRAAAAEPQALPPSSLEQLIEQVWRKHLGVERVQPTDSFFQLGGDSLLGIQVAADLRRHLGVELPTATLFSHPTLAALAAALRARQGEAAAPTAPAPALVPDPAARFEPFPLTDVQEAYWVGRRSAFELGGVAAHGYFEIESPGLEVERFIQCWRQLLQRHDMLRMVVLPDGRQQVLEQVPEYTPEVVELRGLSPQEAESRRLQLRERMAHQVLRSDRWPLFELVLCRYEGGVRIHMSMDALMLDAWSSAVLRQDFAQLYHEPGRPLEPLAITFRDYVLAERRLREGEAHERARAYWWARLDTLPPPPELPLVKEPSQLEHARFTHREARLEPHRWARLQERARAHGLTPSAACMAAFAEVLARWSRHPRFTLNLTLFQRLPLHPQVDELVGDFTSLVLLEVEAHAASTFAERASRLQAQLWRDLEHGSVSAVQLIRELVRTGRRSPGAIMPVVFTSILSLDARRGPQGSLSFFEGELVYSISQTPQVWLDHGVHEEEGALVLAWDSVEALFPPGMVDDMFHAYQRLLGALAEEEQAWEGELPELLPPAQRELLARYNATQAPRPSGRLEEGFFTQARLHPELPALLAPERTLSYGELARRAQALAARLRELEVQPQELVAIAMHKGWEQATAVLGVLQAAAAYLPLDPEQPPLRLHQLLEEGPARVVLTQSSLLHTVPWPPGVQVIAVDELEPATEAPPLPPRGTPEHLAYVIYTSGSTGKPKGVAIEHRAALNTVVDLNTRFGVGPEDRVLGLSALTFDLSVYDVLGLLGAGGALVLPAAEAEKDPAHWWERLVAGRVTVWNSTPALMLLLVEYAEQRGLKLPAALRLVMLSGDWIPVALPDRIRALGRDVQVVSLGGATEASIWSIAYPIGQVAPQWKSIPYGMPLANQRFHVLDGRLEARPWWVPGELYIGGEGLAREYWRDEPLTATRFIRHPRTGERLYRTGDQGRMLPEGSIEFLGREDLQVKVQGFRVELGEIEAALAQHPALSASVVVARGEPRGVRRLVAYAVPRSGQTPAAGELRRYLAERLPAYMVPSAFVLLESLPRSRNGKIARDQLPEPQQTQGLAAQAAAADPLVERLAALVKEALRLERVEPQDSLLDLGADSVALIRLINRLEAELQFRPRLADIYENPTVQGLATLHQEKTKSQGEGGAPRLTAPRSTLLPAEEWGRFKANRPGLRRFPDGTPEVALPGSGLAPAPEELTALERRRSVRTYSLEPVSHEQLGRLLAPLREWEVQGSRRYLYASAGGLYPVQLYLHLKPGRARGLEPGTWYYDPSTHRLVLLSAGAGLDRRIHDPHQNQAIFDSAAFSLFLIARMGAVEPVYAEHALHFATLEAGLMTQLLDLGAAPSGLGLCHIGDLDFAQARGLFHLEEEHVLLHSLVGGVLPTRGQEAASVPAEGGTEARQLAQLLQQVKTLTPEAARALLEARRGSKGRPHE</sequence>
<dbReference type="InterPro" id="IPR014031">
    <property type="entry name" value="Ketoacyl_synth_C"/>
</dbReference>
<dbReference type="CDD" id="cd19535">
    <property type="entry name" value="Cyc_NRPS"/>
    <property type="match status" value="1"/>
</dbReference>
<dbReference type="InterPro" id="IPR014030">
    <property type="entry name" value="Ketoacyl_synth_N"/>
</dbReference>
<dbReference type="Pfam" id="PF00698">
    <property type="entry name" value="Acyl_transf_1"/>
    <property type="match status" value="1"/>
</dbReference>
<comment type="cofactor">
    <cofactor evidence="2">
        <name>pantetheine 4'-phosphate</name>
        <dbReference type="ChEBI" id="CHEBI:47942"/>
    </cofactor>
</comment>
<dbReference type="InterPro" id="IPR036736">
    <property type="entry name" value="ACP-like_sf"/>
</dbReference>
<keyword evidence="12" id="KW-0511">Multifunctional enzyme</keyword>
<keyword evidence="4" id="KW-0597">Phosphoprotein</keyword>
<dbReference type="InterPro" id="IPR001227">
    <property type="entry name" value="Ac_transferase_dom_sf"/>
</dbReference>
<dbReference type="SMART" id="SM00829">
    <property type="entry name" value="PKS_ER"/>
    <property type="match status" value="1"/>
</dbReference>
<evidence type="ECO:0000259" key="28">
    <source>
        <dbReference type="PROSITE" id="PS52019"/>
    </source>
</evidence>
<dbReference type="InterPro" id="IPR029479">
    <property type="entry name" value="Nitroreductase"/>
</dbReference>
<dbReference type="SUPFAM" id="SSF47336">
    <property type="entry name" value="ACP-like"/>
    <property type="match status" value="2"/>
</dbReference>
<keyword evidence="10" id="KW-0560">Oxidoreductase</keyword>
<evidence type="ECO:0000256" key="11">
    <source>
        <dbReference type="ARBA" id="ARBA00023098"/>
    </source>
</evidence>
<dbReference type="Pfam" id="PF21089">
    <property type="entry name" value="PKS_DH_N"/>
    <property type="match status" value="1"/>
</dbReference>
<dbReference type="Pfam" id="PF21394">
    <property type="entry name" value="Beta-ketacyl_N"/>
    <property type="match status" value="1"/>
</dbReference>
<evidence type="ECO:0000256" key="25">
    <source>
        <dbReference type="PROSITE-ProRule" id="PRU01363"/>
    </source>
</evidence>
<dbReference type="InterPro" id="IPR016039">
    <property type="entry name" value="Thiolase-like"/>
</dbReference>
<dbReference type="InterPro" id="IPR042104">
    <property type="entry name" value="PKS_dehydratase_sf"/>
</dbReference>
<comment type="catalytic activity">
    <reaction evidence="16">
        <text>19-(4-hydroxyphenyl)nonadecanoyl-[(phenol)carboxyphthiodiolenone synthase] + 2 (S)-methylmalonyl-CoA + 3 malonyl-CoA + 5 NADPH + 10 H(+) = C37-(phenol)carboxyphthiodiolenone-[(phenol)carboxyphthiodiolenone synthase] + 5 CO2 + 5 NADP(+) + 5 CoA + 2 H2O</text>
        <dbReference type="Rhea" id="RHEA:57760"/>
        <dbReference type="Rhea" id="RHEA-COMP:14273"/>
        <dbReference type="Rhea" id="RHEA-COMP:14990"/>
        <dbReference type="ChEBI" id="CHEBI:15377"/>
        <dbReference type="ChEBI" id="CHEBI:15378"/>
        <dbReference type="ChEBI" id="CHEBI:16526"/>
        <dbReference type="ChEBI" id="CHEBI:57287"/>
        <dbReference type="ChEBI" id="CHEBI:57327"/>
        <dbReference type="ChEBI" id="CHEBI:57384"/>
        <dbReference type="ChEBI" id="CHEBI:57783"/>
        <dbReference type="ChEBI" id="CHEBI:58349"/>
        <dbReference type="ChEBI" id="CHEBI:133301"/>
        <dbReference type="ChEBI" id="CHEBI:142260"/>
        <dbReference type="EC" id="2.3.1.292"/>
    </reaction>
</comment>
<dbReference type="Gene3D" id="3.40.50.720">
    <property type="entry name" value="NAD(P)-binding Rossmann-like Domain"/>
    <property type="match status" value="2"/>
</dbReference>
<organism evidence="29">
    <name type="scientific">Archangium disciforme</name>
    <dbReference type="NCBI Taxonomy" id="38"/>
    <lineage>
        <taxon>Bacteria</taxon>
        <taxon>Pseudomonadati</taxon>
        <taxon>Myxococcota</taxon>
        <taxon>Myxococcia</taxon>
        <taxon>Myxococcales</taxon>
        <taxon>Cystobacterineae</taxon>
        <taxon>Archangiaceae</taxon>
        <taxon>Archangium</taxon>
    </lineage>
</organism>
<dbReference type="InterPro" id="IPR049900">
    <property type="entry name" value="PKS_mFAS_DH"/>
</dbReference>
<dbReference type="GO" id="GO:0031177">
    <property type="term" value="F:phosphopantetheine binding"/>
    <property type="evidence" value="ECO:0007669"/>
    <property type="project" value="InterPro"/>
</dbReference>
<dbReference type="FunFam" id="3.40.50.720:FF:000209">
    <property type="entry name" value="Polyketide synthase Pks12"/>
    <property type="match status" value="1"/>
</dbReference>
<dbReference type="EMBL" id="AJ620477">
    <property type="protein sequence ID" value="CAF05649.1"/>
    <property type="molecule type" value="Genomic_DNA"/>
</dbReference>
<dbReference type="InterPro" id="IPR013154">
    <property type="entry name" value="ADH-like_N"/>
</dbReference>
<dbReference type="PROSITE" id="PS00606">
    <property type="entry name" value="KS3_1"/>
    <property type="match status" value="1"/>
</dbReference>
<dbReference type="InterPro" id="IPR020845">
    <property type="entry name" value="AMP-binding_CS"/>
</dbReference>
<evidence type="ECO:0000259" key="27">
    <source>
        <dbReference type="PROSITE" id="PS52004"/>
    </source>
</evidence>
<evidence type="ECO:0000256" key="9">
    <source>
        <dbReference type="ARBA" id="ARBA00022857"/>
    </source>
</evidence>
<dbReference type="Pfam" id="PF00668">
    <property type="entry name" value="Condensation"/>
    <property type="match status" value="1"/>
</dbReference>
<dbReference type="EC" id="2.3.1.292" evidence="20"/>
<keyword evidence="6" id="KW-0808">Transferase</keyword>
<dbReference type="InterPro" id="IPR057737">
    <property type="entry name" value="Condensation_MtbB-like"/>
</dbReference>
<dbReference type="Pfam" id="PF00107">
    <property type="entry name" value="ADH_zinc_N"/>
    <property type="match status" value="1"/>
</dbReference>
<dbReference type="InterPro" id="IPR020841">
    <property type="entry name" value="PKS_Beta-ketoAc_synthase_dom"/>
</dbReference>
<evidence type="ECO:0000256" key="16">
    <source>
        <dbReference type="ARBA" id="ARBA00051971"/>
    </source>
</evidence>
<dbReference type="PANTHER" id="PTHR43775:SF51">
    <property type="entry name" value="INACTIVE PHENOLPHTHIOCEROL SYNTHESIS POLYKETIDE SYNTHASE TYPE I PKS1-RELATED"/>
    <property type="match status" value="1"/>
</dbReference>
<dbReference type="Pfam" id="PF00109">
    <property type="entry name" value="ketoacyl-synt"/>
    <property type="match status" value="1"/>
</dbReference>
<dbReference type="Pfam" id="PF13193">
    <property type="entry name" value="AMP-binding_C"/>
    <property type="match status" value="1"/>
</dbReference>
<dbReference type="CDD" id="cd00833">
    <property type="entry name" value="PKS"/>
    <property type="match status" value="1"/>
</dbReference>
<evidence type="ECO:0000256" key="7">
    <source>
        <dbReference type="ARBA" id="ARBA00022737"/>
    </source>
</evidence>
<dbReference type="InterPro" id="IPR049490">
    <property type="entry name" value="C883_1060-like_KR_N"/>
</dbReference>
<dbReference type="SMART" id="SM00825">
    <property type="entry name" value="PKS_KS"/>
    <property type="match status" value="1"/>
</dbReference>
<dbReference type="Gene3D" id="3.30.300.30">
    <property type="match status" value="1"/>
</dbReference>
<dbReference type="InterPro" id="IPR011032">
    <property type="entry name" value="GroES-like_sf"/>
</dbReference>
<evidence type="ECO:0000256" key="6">
    <source>
        <dbReference type="ARBA" id="ARBA00022679"/>
    </source>
</evidence>
<dbReference type="SMART" id="SM00826">
    <property type="entry name" value="PKS_DH"/>
    <property type="match status" value="1"/>
</dbReference>
<evidence type="ECO:0000256" key="21">
    <source>
        <dbReference type="ARBA" id="ARBA00073623"/>
    </source>
</evidence>
<evidence type="ECO:0000256" key="24">
    <source>
        <dbReference type="ARBA" id="ARBA00084020"/>
    </source>
</evidence>
<evidence type="ECO:0000256" key="13">
    <source>
        <dbReference type="ARBA" id="ARBA00023315"/>
    </source>
</evidence>
<dbReference type="InterPro" id="IPR020843">
    <property type="entry name" value="ER"/>
</dbReference>
<feature type="domain" description="Carrier" evidence="26">
    <location>
        <begin position="2082"/>
        <end position="2157"/>
    </location>
</feature>
<comment type="function">
    <text evidence="19">Part of the PpsABCDE complex involved in the biosynthesis of the lipid core common to phthiocerols and phenolphthiocerols by successive additions of malonyl-CoA or methylmalonyl-CoA extender units. PpsA can accept as substrate the activated forms of either icosanoyl (C20), docosanoyl (C22) or lignoceroyl (C24) groups from FadD26, or a (4-hydroxyphenyl)-C17 or (4-hydroxyphenyl)-C19 fatty acyl from FadD29. PpsA initiates the biosynthesis and extends its substrate using a malonyl-CoA extender unit. The PpsB and PpsC proteins add the second and third malonyl-CoA extender units. PpsD adds an (R)-methylmalonyl unit and PpsE adds a second (R)-methylmalonyl unit. The incorporation of the methylmalonyl units results in formation of two branched methyl groups in the elongated product.</text>
</comment>
<evidence type="ECO:0000256" key="5">
    <source>
        <dbReference type="ARBA" id="ARBA00022598"/>
    </source>
</evidence>
<reference evidence="29" key="1">
    <citation type="journal article" date="2004" name="Chem. Biol.">
        <title>Identification and analysis of the core biosynthetic machinery of tubulysin, a potent cytotoxin with potential anticancer activity.</title>
        <authorList>
            <person name="Sandmann A."/>
            <person name="Sasse F."/>
            <person name="Muller R."/>
        </authorList>
    </citation>
    <scope>NUCLEOTIDE SEQUENCE</scope>
    <source>
        <strain evidence="29">An d48</strain>
    </source>
</reference>
<keyword evidence="5" id="KW-0436">Ligase</keyword>
<dbReference type="SUPFAM" id="SSF52151">
    <property type="entry name" value="FabD/lysophospholipase-like"/>
    <property type="match status" value="1"/>
</dbReference>
<dbReference type="GO" id="GO:0006633">
    <property type="term" value="P:fatty acid biosynthetic process"/>
    <property type="evidence" value="ECO:0007669"/>
    <property type="project" value="InterPro"/>
</dbReference>
<dbReference type="Gene3D" id="3.30.559.30">
    <property type="entry name" value="Nonribosomal peptide synthetase, condensation domain"/>
    <property type="match status" value="1"/>
</dbReference>
<dbReference type="PROSITE" id="PS01162">
    <property type="entry name" value="QOR_ZETA_CRYSTAL"/>
    <property type="match status" value="1"/>
</dbReference>
<dbReference type="InterPro" id="IPR020807">
    <property type="entry name" value="PKS_DH"/>
</dbReference>
<comment type="catalytic activity">
    <reaction evidence="17">
        <text>docosanoyl-[(phenol)carboxyphthiodiolenone synthase] + 2 (S)-methylmalonyl-CoA + 3 malonyl-CoA + 5 NADPH + 10 H(+) = C34-carboxyphthiodiolenone-[(phenol)carboxyphthiodiolenone synthase] + 5 CO2 + 5 NADP(+) + 5 CoA + 2 H2O</text>
        <dbReference type="Rhea" id="RHEA:57752"/>
        <dbReference type="Rhea" id="RHEA-COMP:14987"/>
        <dbReference type="Rhea" id="RHEA-COMP:14988"/>
        <dbReference type="ChEBI" id="CHEBI:15377"/>
        <dbReference type="ChEBI" id="CHEBI:15378"/>
        <dbReference type="ChEBI" id="CHEBI:16526"/>
        <dbReference type="ChEBI" id="CHEBI:57287"/>
        <dbReference type="ChEBI" id="CHEBI:57327"/>
        <dbReference type="ChEBI" id="CHEBI:57384"/>
        <dbReference type="ChEBI" id="CHEBI:57783"/>
        <dbReference type="ChEBI" id="CHEBI:58349"/>
        <dbReference type="ChEBI" id="CHEBI:142237"/>
        <dbReference type="ChEBI" id="CHEBI:142238"/>
        <dbReference type="EC" id="2.3.1.292"/>
    </reaction>
</comment>
<evidence type="ECO:0000256" key="3">
    <source>
        <dbReference type="ARBA" id="ARBA00022450"/>
    </source>
</evidence>
<dbReference type="Pfam" id="PF08240">
    <property type="entry name" value="ADH_N"/>
    <property type="match status" value="1"/>
</dbReference>
<dbReference type="InterPro" id="IPR050091">
    <property type="entry name" value="PKS_NRPS_Biosynth_Enz"/>
</dbReference>
<dbReference type="Gene3D" id="3.90.180.10">
    <property type="entry name" value="Medium-chain alcohol dehydrogenases, catalytic domain"/>
    <property type="match status" value="1"/>
</dbReference>
<evidence type="ECO:0000256" key="1">
    <source>
        <dbReference type="ARBA" id="ARBA00001937"/>
    </source>
</evidence>
<dbReference type="Gene3D" id="3.40.50.980">
    <property type="match status" value="2"/>
</dbReference>
<feature type="domain" description="Ketosynthase family 3 (KS3)" evidence="27">
    <location>
        <begin position="10"/>
        <end position="437"/>
    </location>
</feature>
<dbReference type="Pfam" id="PF14765">
    <property type="entry name" value="PS-DH"/>
    <property type="match status" value="1"/>
</dbReference>
<dbReference type="InterPro" id="IPR020806">
    <property type="entry name" value="PKS_PP-bd"/>
</dbReference>
<dbReference type="SMART" id="SM00822">
    <property type="entry name" value="PKS_KR"/>
    <property type="match status" value="1"/>
</dbReference>
<dbReference type="InterPro" id="IPR018201">
    <property type="entry name" value="Ketoacyl_synth_AS"/>
</dbReference>
<feature type="region of interest" description="C-terminal hotdog fold" evidence="25">
    <location>
        <begin position="1526"/>
        <end position="1665"/>
    </location>
</feature>
<dbReference type="SMART" id="SM00823">
    <property type="entry name" value="PKS_PP"/>
    <property type="match status" value="2"/>
</dbReference>
<dbReference type="PROSITE" id="PS00455">
    <property type="entry name" value="AMP_BINDING"/>
    <property type="match status" value="1"/>
</dbReference>
<feature type="domain" description="Carrier" evidence="26">
    <location>
        <begin position="3146"/>
        <end position="3221"/>
    </location>
</feature>
<comment type="caution">
    <text evidence="25">Lacks conserved residue(s) required for the propagation of feature annotation.</text>
</comment>
<dbReference type="InterPro" id="IPR001242">
    <property type="entry name" value="Condensation_dom"/>
</dbReference>
<dbReference type="Gene3D" id="1.10.1200.10">
    <property type="entry name" value="ACP-like"/>
    <property type="match status" value="2"/>
</dbReference>
<dbReference type="InterPro" id="IPR057326">
    <property type="entry name" value="KR_dom"/>
</dbReference>
<evidence type="ECO:0000256" key="15">
    <source>
        <dbReference type="ARBA" id="ARBA00050973"/>
    </source>
</evidence>
<dbReference type="SMART" id="SM00827">
    <property type="entry name" value="PKS_AT"/>
    <property type="match status" value="1"/>
</dbReference>
<dbReference type="Pfam" id="PF02801">
    <property type="entry name" value="Ketoacyl-synt_C"/>
    <property type="match status" value="1"/>
</dbReference>
<evidence type="ECO:0000256" key="4">
    <source>
        <dbReference type="ARBA" id="ARBA00022553"/>
    </source>
</evidence>
<dbReference type="GO" id="GO:0016874">
    <property type="term" value="F:ligase activity"/>
    <property type="evidence" value="ECO:0007669"/>
    <property type="project" value="UniProtKB-KW"/>
</dbReference>
<evidence type="ECO:0000256" key="8">
    <source>
        <dbReference type="ARBA" id="ARBA00022832"/>
    </source>
</evidence>
<dbReference type="NCBIfam" id="TIGR01733">
    <property type="entry name" value="AA-adenyl-dom"/>
    <property type="match status" value="1"/>
</dbReference>
<evidence type="ECO:0000256" key="20">
    <source>
        <dbReference type="ARBA" id="ARBA00066974"/>
    </source>
</evidence>
<dbReference type="NCBIfam" id="TIGR03605">
    <property type="entry name" value="antibiot_sagB"/>
    <property type="match status" value="1"/>
</dbReference>
<dbReference type="SUPFAM" id="SSF53901">
    <property type="entry name" value="Thiolase-like"/>
    <property type="match status" value="1"/>
</dbReference>
<dbReference type="GO" id="GO:0004312">
    <property type="term" value="F:fatty acid synthase activity"/>
    <property type="evidence" value="ECO:0007669"/>
    <property type="project" value="TreeGrafter"/>
</dbReference>
<dbReference type="Gene3D" id="3.30.70.250">
    <property type="entry name" value="Malonyl-CoA ACP transacylase, ACP-binding"/>
    <property type="match status" value="1"/>
</dbReference>
<dbReference type="SUPFAM" id="SSF50129">
    <property type="entry name" value="GroES-like"/>
    <property type="match status" value="1"/>
</dbReference>
<dbReference type="Pfam" id="PF00501">
    <property type="entry name" value="AMP-binding"/>
    <property type="match status" value="1"/>
</dbReference>
<dbReference type="SUPFAM" id="SSF56801">
    <property type="entry name" value="Acetyl-CoA synthetase-like"/>
    <property type="match status" value="1"/>
</dbReference>
<dbReference type="InterPro" id="IPR006162">
    <property type="entry name" value="Ppantetheine_attach_site"/>
</dbReference>
<dbReference type="InterPro" id="IPR049552">
    <property type="entry name" value="PKS_DH_N"/>
</dbReference>
<evidence type="ECO:0000256" key="10">
    <source>
        <dbReference type="ARBA" id="ARBA00023002"/>
    </source>
</evidence>
<dbReference type="Gene3D" id="3.30.70.3290">
    <property type="match status" value="1"/>
</dbReference>
<evidence type="ECO:0000256" key="12">
    <source>
        <dbReference type="ARBA" id="ARBA00023268"/>
    </source>
</evidence>
<dbReference type="SUPFAM" id="SSF51735">
    <property type="entry name" value="NAD(P)-binding Rossmann-fold domains"/>
    <property type="match status" value="3"/>
</dbReference>
<dbReference type="PROSITE" id="PS50075">
    <property type="entry name" value="CARRIER"/>
    <property type="match status" value="2"/>
</dbReference>
<name>Q5ZPA8_9BACT</name>